<dbReference type="InterPro" id="IPR036084">
    <property type="entry name" value="Ser_inhib-like_sf"/>
</dbReference>
<dbReference type="InterPro" id="IPR002919">
    <property type="entry name" value="TIL_dom"/>
</dbReference>
<evidence type="ECO:0000256" key="1">
    <source>
        <dbReference type="SAM" id="SignalP"/>
    </source>
</evidence>
<dbReference type="SUPFAM" id="SSF57567">
    <property type="entry name" value="Serine protease inhibitors"/>
    <property type="match status" value="1"/>
</dbReference>
<proteinExistence type="evidence at transcript level"/>
<feature type="signal peptide" evidence="1">
    <location>
        <begin position="1"/>
        <end position="23"/>
    </location>
</feature>
<organism evidence="3">
    <name type="scientific">Amblyomma parvum</name>
    <name type="common">South American tick</name>
    <dbReference type="NCBI Taxonomy" id="251391"/>
    <lineage>
        <taxon>Eukaryota</taxon>
        <taxon>Metazoa</taxon>
        <taxon>Ecdysozoa</taxon>
        <taxon>Arthropoda</taxon>
        <taxon>Chelicerata</taxon>
        <taxon>Arachnida</taxon>
        <taxon>Acari</taxon>
        <taxon>Parasitiformes</taxon>
        <taxon>Ixodida</taxon>
        <taxon>Ixodoidea</taxon>
        <taxon>Ixodidae</taxon>
        <taxon>Amblyomminae</taxon>
        <taxon>Amblyomma</taxon>
    </lineage>
</organism>
<dbReference type="Gene3D" id="2.10.25.10">
    <property type="entry name" value="Laminin"/>
    <property type="match status" value="1"/>
</dbReference>
<evidence type="ECO:0000313" key="3">
    <source>
        <dbReference type="EMBL" id="JAC26534.1"/>
    </source>
</evidence>
<sequence>MKVTTASVLVLLALCTILLLARGQAGPQQLWGPVGSPLLPRPFPPSNGYRRWCPHGEIFKRCVSSTCGEHKCYQLGVPGVLPCTLDCVSGCFCKRHLYRNYRGRCVPPRKCPKWRPRPRPLPAGRPE</sequence>
<keyword evidence="1" id="KW-0732">Signal</keyword>
<accession>A0A023FYJ6</accession>
<dbReference type="Pfam" id="PF01826">
    <property type="entry name" value="TIL"/>
    <property type="match status" value="1"/>
</dbReference>
<dbReference type="EMBL" id="GBBL01000786">
    <property type="protein sequence ID" value="JAC26534.1"/>
    <property type="molecule type" value="mRNA"/>
</dbReference>
<dbReference type="CDD" id="cd19941">
    <property type="entry name" value="TIL"/>
    <property type="match status" value="1"/>
</dbReference>
<protein>
    <submittedName>
        <fullName evidence="3">Putative tick til 11</fullName>
    </submittedName>
</protein>
<evidence type="ECO:0000259" key="2">
    <source>
        <dbReference type="Pfam" id="PF01826"/>
    </source>
</evidence>
<feature type="chain" id="PRO_5001517782" evidence="1">
    <location>
        <begin position="24"/>
        <end position="127"/>
    </location>
</feature>
<name>A0A023FYJ6_AMBPA</name>
<dbReference type="AlphaFoldDB" id="A0A023FYJ6"/>
<reference evidence="3" key="1">
    <citation type="submission" date="2014-03" db="EMBL/GenBank/DDBJ databases">
        <title>The sialotranscriptome of Amblyomma triste, Amblyomma parvum and Amblyomma cajennense ticks, uncovered by 454-based RNA-seq.</title>
        <authorList>
            <person name="Garcia G.R."/>
            <person name="Gardinassi L.G."/>
            <person name="Ribeiro J.M."/>
            <person name="Anatrielo E."/>
            <person name="Ferreira B.R."/>
            <person name="Moreira H.N."/>
            <person name="Mafra C."/>
            <person name="Olegario M.M."/>
            <person name="Szabo P.J."/>
            <person name="Miranda-Santos I.K."/>
            <person name="Maruyama S.R."/>
        </authorList>
    </citation>
    <scope>NUCLEOTIDE SEQUENCE</scope>
    <source>
        <strain evidence="3">Araguapaz</strain>
        <tissue evidence="3">Salivary glands</tissue>
    </source>
</reference>
<feature type="domain" description="TIL" evidence="2">
    <location>
        <begin position="53"/>
        <end position="111"/>
    </location>
</feature>